<evidence type="ECO:0000313" key="2">
    <source>
        <dbReference type="EMBL" id="CAB4707586.1"/>
    </source>
</evidence>
<dbReference type="EMBL" id="CAFBQW010000128">
    <property type="protein sequence ID" value="CAB5067291.1"/>
    <property type="molecule type" value="Genomic_DNA"/>
</dbReference>
<accession>A0A6J7SKY7</accession>
<sequence length="307" mass="34415">MVSDLTSEFLTQPEGVRRPDRRRVVDAAGVKLSVAEWGDEQAPALLLAHGGFDFAETLNRFAPMLADGGYRVVSWDQRGHGESAWAHLYSWEADIRDAASVLATLPDEPLPFIGHSKGGSMVMHLANVAPHRVSALVNLDGLPSGNNMPDVSELERTRMQRDEMDRWLAHRRTLSDKQRRPGTVQELAERRGRMNPRLTTEWLQYLVQVGARQEADGWRWKLDPTMRMGGFGPWRPEWSMLRLPGLGVPMLGVMGLEIEVMGWGSRPSDVEPYLPPGAQFEGLEGVGHFVHIEQPRLVADLILEFLS</sequence>
<evidence type="ECO:0000313" key="3">
    <source>
        <dbReference type="EMBL" id="CAB4816545.1"/>
    </source>
</evidence>
<dbReference type="InterPro" id="IPR022742">
    <property type="entry name" value="Hydrolase_4"/>
</dbReference>
<proteinExistence type="predicted"/>
<evidence type="ECO:0000259" key="1">
    <source>
        <dbReference type="Pfam" id="PF12146"/>
    </source>
</evidence>
<dbReference type="InterPro" id="IPR000073">
    <property type="entry name" value="AB_hydrolase_1"/>
</dbReference>
<organism evidence="5">
    <name type="scientific">freshwater metagenome</name>
    <dbReference type="NCBI Taxonomy" id="449393"/>
    <lineage>
        <taxon>unclassified sequences</taxon>
        <taxon>metagenomes</taxon>
        <taxon>ecological metagenomes</taxon>
    </lineage>
</organism>
<dbReference type="EMBL" id="CAFBOG010000027">
    <property type="protein sequence ID" value="CAB4971696.1"/>
    <property type="molecule type" value="Genomic_DNA"/>
</dbReference>
<evidence type="ECO:0000313" key="6">
    <source>
        <dbReference type="EMBL" id="CAB5067291.1"/>
    </source>
</evidence>
<dbReference type="Pfam" id="PF12146">
    <property type="entry name" value="Hydrolase_4"/>
    <property type="match status" value="1"/>
</dbReference>
<dbReference type="InterPro" id="IPR029058">
    <property type="entry name" value="AB_hydrolase_fold"/>
</dbReference>
<dbReference type="SUPFAM" id="SSF53474">
    <property type="entry name" value="alpha/beta-Hydrolases"/>
    <property type="match status" value="1"/>
</dbReference>
<feature type="domain" description="Serine aminopeptidase S33" evidence="1">
    <location>
        <begin position="43"/>
        <end position="221"/>
    </location>
</feature>
<name>A0A6J7SKY7_9ZZZZ</name>
<protein>
    <submittedName>
        <fullName evidence="5">Unannotated protein</fullName>
    </submittedName>
</protein>
<dbReference type="EMBL" id="CAFAAQ010000159">
    <property type="protein sequence ID" value="CAB4816545.1"/>
    <property type="molecule type" value="Genomic_DNA"/>
</dbReference>
<dbReference type="PANTHER" id="PTHR43329">
    <property type="entry name" value="EPOXIDE HYDROLASE"/>
    <property type="match status" value="1"/>
</dbReference>
<dbReference type="EMBL" id="CAFBPW010000358">
    <property type="protein sequence ID" value="CAB5042029.1"/>
    <property type="molecule type" value="Genomic_DNA"/>
</dbReference>
<reference evidence="5" key="1">
    <citation type="submission" date="2020-05" db="EMBL/GenBank/DDBJ databases">
        <authorList>
            <person name="Chiriac C."/>
            <person name="Salcher M."/>
            <person name="Ghai R."/>
            <person name="Kavagutti S V."/>
        </authorList>
    </citation>
    <scope>NUCLEOTIDE SEQUENCE</scope>
</reference>
<evidence type="ECO:0000313" key="5">
    <source>
        <dbReference type="EMBL" id="CAB5042029.1"/>
    </source>
</evidence>
<dbReference type="Gene3D" id="3.40.50.1820">
    <property type="entry name" value="alpha/beta hydrolase"/>
    <property type="match status" value="1"/>
</dbReference>
<dbReference type="AlphaFoldDB" id="A0A6J7SKY7"/>
<evidence type="ECO:0000313" key="4">
    <source>
        <dbReference type="EMBL" id="CAB4971696.1"/>
    </source>
</evidence>
<dbReference type="PRINTS" id="PR00111">
    <property type="entry name" value="ABHYDROLASE"/>
</dbReference>
<dbReference type="EMBL" id="CAEZXS010000164">
    <property type="protein sequence ID" value="CAB4707586.1"/>
    <property type="molecule type" value="Genomic_DNA"/>
</dbReference>
<gene>
    <name evidence="2" type="ORF">UFOPK2582_01257</name>
    <name evidence="3" type="ORF">UFOPK3046_01495</name>
    <name evidence="4" type="ORF">UFOPK3914_00458</name>
    <name evidence="5" type="ORF">UFOPK4173_02061</name>
    <name evidence="6" type="ORF">UFOPK4354_01174</name>
</gene>